<evidence type="ECO:0000256" key="3">
    <source>
        <dbReference type="ARBA" id="ARBA00022475"/>
    </source>
</evidence>
<gene>
    <name evidence="9" type="ORF">WCD58_20975</name>
</gene>
<sequence length="170" mass="18156">MTGQLGTDPVTALQVVVATVGICLTLLVLVRLSGARSLATMSGTDVACVIALGAMVGRTTLLADPTLATGAIALVVLFGLQRLLARLERRPAWGRLLTRRPVVLVVDGEVRAEGLRRARMSDDDLRQRLRLAGAARRDEVRLAVLERTGQVSMVRGAAPEPWLLADLATE</sequence>
<evidence type="ECO:0000256" key="5">
    <source>
        <dbReference type="ARBA" id="ARBA00022989"/>
    </source>
</evidence>
<reference evidence="9 10" key="1">
    <citation type="submission" date="2024-03" db="EMBL/GenBank/DDBJ databases">
        <title>Actinomycetospora sp. OC33-EN07, a novel actinomycete isolated from wild orchid (Aerides multiflora).</title>
        <authorList>
            <person name="Suriyachadkun C."/>
        </authorList>
    </citation>
    <scope>NUCLEOTIDE SEQUENCE [LARGE SCALE GENOMIC DNA]</scope>
    <source>
        <strain evidence="9 10">OC33-EN07</strain>
    </source>
</reference>
<dbReference type="Gene3D" id="3.30.240.20">
    <property type="entry name" value="bsu07140 like domains"/>
    <property type="match status" value="1"/>
</dbReference>
<name>A0ABU8MAH7_9PSEU</name>
<dbReference type="RefSeq" id="WP_337705010.1">
    <property type="nucleotide sequence ID" value="NZ_JBBEGM010000009.1"/>
</dbReference>
<dbReference type="PANTHER" id="PTHR34582">
    <property type="entry name" value="UPF0702 TRANSMEMBRANE PROTEIN YCAP"/>
    <property type="match status" value="1"/>
</dbReference>
<evidence type="ECO:0000256" key="4">
    <source>
        <dbReference type="ARBA" id="ARBA00022692"/>
    </source>
</evidence>
<proteinExistence type="inferred from homology"/>
<comment type="subcellular location">
    <subcellularLocation>
        <location evidence="1">Cell membrane</location>
        <topology evidence="1">Multi-pass membrane protein</topology>
    </subcellularLocation>
</comment>
<comment type="similarity">
    <text evidence="2">Belongs to the UPF0702 family.</text>
</comment>
<dbReference type="PANTHER" id="PTHR34582:SF6">
    <property type="entry name" value="UPF0702 TRANSMEMBRANE PROTEIN YCAP"/>
    <property type="match status" value="1"/>
</dbReference>
<evidence type="ECO:0000313" key="9">
    <source>
        <dbReference type="EMBL" id="MEJ2863647.1"/>
    </source>
</evidence>
<keyword evidence="4 7" id="KW-0812">Transmembrane</keyword>
<dbReference type="InterPro" id="IPR023090">
    <property type="entry name" value="UPF0702_alpha/beta_dom_sf"/>
</dbReference>
<dbReference type="Pfam" id="PF04239">
    <property type="entry name" value="DUF421"/>
    <property type="match status" value="1"/>
</dbReference>
<feature type="transmembrane region" description="Helical" evidence="7">
    <location>
        <begin position="12"/>
        <end position="30"/>
    </location>
</feature>
<protein>
    <submittedName>
        <fullName evidence="9">YetF domain-containing protein</fullName>
    </submittedName>
</protein>
<dbReference type="InterPro" id="IPR007353">
    <property type="entry name" value="DUF421"/>
</dbReference>
<keyword evidence="6 7" id="KW-0472">Membrane</keyword>
<keyword evidence="5 7" id="KW-1133">Transmembrane helix</keyword>
<evidence type="ECO:0000256" key="6">
    <source>
        <dbReference type="ARBA" id="ARBA00023136"/>
    </source>
</evidence>
<keyword evidence="3" id="KW-1003">Cell membrane</keyword>
<organism evidence="9 10">
    <name type="scientific">Actinomycetospora flava</name>
    <dbReference type="NCBI Taxonomy" id="3129232"/>
    <lineage>
        <taxon>Bacteria</taxon>
        <taxon>Bacillati</taxon>
        <taxon>Actinomycetota</taxon>
        <taxon>Actinomycetes</taxon>
        <taxon>Pseudonocardiales</taxon>
        <taxon>Pseudonocardiaceae</taxon>
        <taxon>Actinomycetospora</taxon>
    </lineage>
</organism>
<evidence type="ECO:0000256" key="7">
    <source>
        <dbReference type="SAM" id="Phobius"/>
    </source>
</evidence>
<comment type="caution">
    <text evidence="9">The sequence shown here is derived from an EMBL/GenBank/DDBJ whole genome shotgun (WGS) entry which is preliminary data.</text>
</comment>
<evidence type="ECO:0000259" key="8">
    <source>
        <dbReference type="Pfam" id="PF04239"/>
    </source>
</evidence>
<evidence type="ECO:0000313" key="10">
    <source>
        <dbReference type="Proteomes" id="UP001369736"/>
    </source>
</evidence>
<accession>A0ABU8MAH7</accession>
<evidence type="ECO:0000256" key="1">
    <source>
        <dbReference type="ARBA" id="ARBA00004651"/>
    </source>
</evidence>
<feature type="transmembrane region" description="Helical" evidence="7">
    <location>
        <begin position="42"/>
        <end position="61"/>
    </location>
</feature>
<feature type="domain" description="YetF C-terminal" evidence="8">
    <location>
        <begin position="95"/>
        <end position="156"/>
    </location>
</feature>
<keyword evidence="10" id="KW-1185">Reference proteome</keyword>
<dbReference type="Proteomes" id="UP001369736">
    <property type="component" value="Unassembled WGS sequence"/>
</dbReference>
<dbReference type="EMBL" id="JBBEGM010000009">
    <property type="protein sequence ID" value="MEJ2863647.1"/>
    <property type="molecule type" value="Genomic_DNA"/>
</dbReference>
<evidence type="ECO:0000256" key="2">
    <source>
        <dbReference type="ARBA" id="ARBA00006448"/>
    </source>
</evidence>
<feature type="transmembrane region" description="Helical" evidence="7">
    <location>
        <begin position="67"/>
        <end position="85"/>
    </location>
</feature>